<dbReference type="EMBL" id="AGZS01000001">
    <property type="protein sequence ID" value="EJD65508.1"/>
    <property type="molecule type" value="Genomic_DNA"/>
</dbReference>
<accession>J0DGQ7</accession>
<proteinExistence type="predicted"/>
<keyword evidence="1" id="KW-1133">Transmembrane helix</keyword>
<comment type="caution">
    <text evidence="2">The sequence shown here is derived from an EMBL/GenBank/DDBJ whole genome shotgun (WGS) entry which is preliminary data.</text>
</comment>
<dbReference type="AlphaFoldDB" id="J0DGQ7"/>
<keyword evidence="1" id="KW-0812">Transmembrane</keyword>
<reference evidence="2 3" key="1">
    <citation type="submission" date="2012-01" db="EMBL/GenBank/DDBJ databases">
        <title>The Genome Sequence of Scardovia wiggsiae F0424.</title>
        <authorList>
            <consortium name="The Broad Institute Genome Sequencing Platform"/>
            <person name="Earl A."/>
            <person name="Ward D."/>
            <person name="Feldgarden M."/>
            <person name="Gevers D."/>
            <person name="Izard J."/>
            <person name="Ganesan A."/>
            <person name="Baranova O.V."/>
            <person name="Blanton J.M."/>
            <person name="Tanner A.C."/>
            <person name="Mathney J."/>
            <person name="Dewhirst F.E."/>
            <person name="Young S.K."/>
            <person name="Zeng Q."/>
            <person name="Gargeya S."/>
            <person name="Fitzgerald M."/>
            <person name="Haas B."/>
            <person name="Abouelleil A."/>
            <person name="Alvarado L."/>
            <person name="Arachchi H.M."/>
            <person name="Berlin A."/>
            <person name="Chapman S.B."/>
            <person name="Gearin G."/>
            <person name="Goldberg J."/>
            <person name="Griggs A."/>
            <person name="Gujja S."/>
            <person name="Hansen M."/>
            <person name="Heiman D."/>
            <person name="Howarth C."/>
            <person name="Larimer J."/>
            <person name="Lui A."/>
            <person name="MacDonald P.J.P."/>
            <person name="McCowen C."/>
            <person name="Montmayeur A."/>
            <person name="Murphy C."/>
            <person name="Neiman D."/>
            <person name="Pearson M."/>
            <person name="Priest M."/>
            <person name="Roberts A."/>
            <person name="Saif S."/>
            <person name="Shea T."/>
            <person name="Sisk P."/>
            <person name="Stolte C."/>
            <person name="Sykes S."/>
            <person name="Wortman J."/>
            <person name="Nusbaum C."/>
            <person name="Birren B."/>
        </authorList>
    </citation>
    <scope>NUCLEOTIDE SEQUENCE [LARGE SCALE GENOMIC DNA]</scope>
    <source>
        <strain evidence="2 3">F0424</strain>
    </source>
</reference>
<evidence type="ECO:0000256" key="1">
    <source>
        <dbReference type="SAM" id="Phobius"/>
    </source>
</evidence>
<dbReference type="HOGENOM" id="CLU_108499_0_0_11"/>
<organism evidence="2 3">
    <name type="scientific">Scardovia wiggsiae F0424</name>
    <dbReference type="NCBI Taxonomy" id="857290"/>
    <lineage>
        <taxon>Bacteria</taxon>
        <taxon>Bacillati</taxon>
        <taxon>Actinomycetota</taxon>
        <taxon>Actinomycetes</taxon>
        <taxon>Bifidobacteriales</taxon>
        <taxon>Bifidobacteriaceae</taxon>
        <taxon>Scardovia</taxon>
    </lineage>
</organism>
<dbReference type="Proteomes" id="UP000006415">
    <property type="component" value="Unassembled WGS sequence"/>
</dbReference>
<evidence type="ECO:0000313" key="2">
    <source>
        <dbReference type="EMBL" id="EJD65508.1"/>
    </source>
</evidence>
<evidence type="ECO:0000313" key="3">
    <source>
        <dbReference type="Proteomes" id="UP000006415"/>
    </source>
</evidence>
<protein>
    <submittedName>
        <fullName evidence="2">Uncharacterized protein</fullName>
    </submittedName>
</protein>
<gene>
    <name evidence="2" type="ORF">HMPREF9156_00272</name>
</gene>
<keyword evidence="1" id="KW-0472">Membrane</keyword>
<dbReference type="RefSeq" id="WP_007147340.1">
    <property type="nucleotide sequence ID" value="NZ_AKCI01000001.1"/>
</dbReference>
<keyword evidence="3" id="KW-1185">Reference proteome</keyword>
<feature type="transmembrane region" description="Helical" evidence="1">
    <location>
        <begin position="12"/>
        <end position="33"/>
    </location>
</feature>
<sequence length="203" mass="23096">MTVWLRACGHRVVGVLVCVLVVGGVVAGGVWSWCAAERRRVARENAYVASEMIREFVGRGVPFRDAPKGFSFESDPSRWPGDPIPADQVEEVEAAVSYYDSRYPQRAVTVDSLRRAYGRDFARNIRTRRRGMWVYDVKEYEFITWCRKPADLVYKRDVTDDDGVVHHKGEKVDLGAGSNPSNYTYIRNVDKAYKDYVFASAVK</sequence>
<name>J0DGQ7_9BIFI</name>